<organism evidence="6 7">
    <name type="scientific">[Torrubiella] hemipterigena</name>
    <dbReference type="NCBI Taxonomy" id="1531966"/>
    <lineage>
        <taxon>Eukaryota</taxon>
        <taxon>Fungi</taxon>
        <taxon>Dikarya</taxon>
        <taxon>Ascomycota</taxon>
        <taxon>Pezizomycotina</taxon>
        <taxon>Sordariomycetes</taxon>
        <taxon>Hypocreomycetidae</taxon>
        <taxon>Hypocreales</taxon>
        <taxon>Clavicipitaceae</taxon>
        <taxon>Clavicipitaceae incertae sedis</taxon>
        <taxon>'Torrubiella' clade</taxon>
    </lineage>
</organism>
<dbReference type="GO" id="GO:0016020">
    <property type="term" value="C:membrane"/>
    <property type="evidence" value="ECO:0007669"/>
    <property type="project" value="UniProtKB-SubCell"/>
</dbReference>
<name>A0A0A1TKD4_9HYPO</name>
<gene>
    <name evidence="6" type="ORF">VHEMI06122</name>
</gene>
<protein>
    <submittedName>
        <fullName evidence="6">Uncharacterized protein</fullName>
    </submittedName>
</protein>
<dbReference type="AlphaFoldDB" id="A0A0A1TKD4"/>
<accession>A0A0A1TKD4</accession>
<keyword evidence="3 5" id="KW-1133">Transmembrane helix</keyword>
<reference evidence="6 7" key="1">
    <citation type="journal article" date="2015" name="Genome Announc.">
        <title>Draft Genome Sequence and Gene Annotation of the Entomopathogenic Fungus Verticillium hemipterigenum.</title>
        <authorList>
            <person name="Horn F."/>
            <person name="Habel A."/>
            <person name="Scharf D.H."/>
            <person name="Dworschak J."/>
            <person name="Brakhage A.A."/>
            <person name="Guthke R."/>
            <person name="Hertweck C."/>
            <person name="Linde J."/>
        </authorList>
    </citation>
    <scope>NUCLEOTIDE SEQUENCE [LARGE SCALE GENOMIC DNA]</scope>
</reference>
<dbReference type="PANTHER" id="PTHR35371:SF1">
    <property type="entry name" value="BLR7753 PROTEIN"/>
    <property type="match status" value="1"/>
</dbReference>
<dbReference type="Pfam" id="PF01124">
    <property type="entry name" value="MAPEG"/>
    <property type="match status" value="1"/>
</dbReference>
<evidence type="ECO:0000256" key="4">
    <source>
        <dbReference type="ARBA" id="ARBA00023136"/>
    </source>
</evidence>
<dbReference type="InterPro" id="IPR001129">
    <property type="entry name" value="Membr-assoc_MAPEG"/>
</dbReference>
<keyword evidence="4 5" id="KW-0472">Membrane</keyword>
<evidence type="ECO:0000256" key="1">
    <source>
        <dbReference type="ARBA" id="ARBA00004370"/>
    </source>
</evidence>
<dbReference type="Proteomes" id="UP000039046">
    <property type="component" value="Unassembled WGS sequence"/>
</dbReference>
<keyword evidence="2 5" id="KW-0812">Transmembrane</keyword>
<dbReference type="STRING" id="1531966.A0A0A1TKD4"/>
<dbReference type="EMBL" id="CDHN01000003">
    <property type="protein sequence ID" value="CEJ90332.1"/>
    <property type="molecule type" value="Genomic_DNA"/>
</dbReference>
<evidence type="ECO:0000256" key="2">
    <source>
        <dbReference type="ARBA" id="ARBA00022692"/>
    </source>
</evidence>
<dbReference type="InterPro" id="IPR023352">
    <property type="entry name" value="MAPEG-like_dom_sf"/>
</dbReference>
<dbReference type="Gene3D" id="1.20.120.550">
    <property type="entry name" value="Membrane associated eicosanoid/glutathione metabolism-like domain"/>
    <property type="match status" value="1"/>
</dbReference>
<feature type="transmembrane region" description="Helical" evidence="5">
    <location>
        <begin position="104"/>
        <end position="123"/>
    </location>
</feature>
<keyword evidence="7" id="KW-1185">Reference proteome</keyword>
<comment type="subcellular location">
    <subcellularLocation>
        <location evidence="1">Membrane</location>
    </subcellularLocation>
</comment>
<sequence>MMQSILGLASGANYSFFAVPAAFLATCIAPHGYAILSARKHYDNARPRTFNEAVANDEEIEKPIRQRILRAQAASDNGIESFGYFASGVVAANMAGLSNVKLNLLTYGYVLTRISYIVVYIHMQENRKYHFLRSTLWETAFSIVAAMWVMAGLNIMNK</sequence>
<evidence type="ECO:0000256" key="3">
    <source>
        <dbReference type="ARBA" id="ARBA00022989"/>
    </source>
</evidence>
<evidence type="ECO:0000313" key="6">
    <source>
        <dbReference type="EMBL" id="CEJ90332.1"/>
    </source>
</evidence>
<dbReference type="PANTHER" id="PTHR35371">
    <property type="entry name" value="INNER MEMBRANE PROTEIN"/>
    <property type="match status" value="1"/>
</dbReference>
<evidence type="ECO:0000313" key="7">
    <source>
        <dbReference type="Proteomes" id="UP000039046"/>
    </source>
</evidence>
<dbReference type="SUPFAM" id="SSF161084">
    <property type="entry name" value="MAPEG domain-like"/>
    <property type="match status" value="1"/>
</dbReference>
<dbReference type="HOGENOM" id="CLU_110778_0_2_1"/>
<evidence type="ECO:0000256" key="5">
    <source>
        <dbReference type="SAM" id="Phobius"/>
    </source>
</evidence>
<feature type="transmembrane region" description="Helical" evidence="5">
    <location>
        <begin position="135"/>
        <end position="156"/>
    </location>
</feature>
<proteinExistence type="predicted"/>
<feature type="transmembrane region" description="Helical" evidence="5">
    <location>
        <begin position="12"/>
        <end position="36"/>
    </location>
</feature>